<evidence type="ECO:0000313" key="7">
    <source>
        <dbReference type="Proteomes" id="UP001630127"/>
    </source>
</evidence>
<feature type="signal peptide" evidence="5">
    <location>
        <begin position="1"/>
        <end position="26"/>
    </location>
</feature>
<dbReference type="Pfam" id="PF00232">
    <property type="entry name" value="Glyco_hydro_1"/>
    <property type="match status" value="2"/>
</dbReference>
<dbReference type="SUPFAM" id="SSF51445">
    <property type="entry name" value="(Trans)glycosidases"/>
    <property type="match status" value="1"/>
</dbReference>
<dbReference type="EMBL" id="JBJUIK010000004">
    <property type="protein sequence ID" value="KAL3529724.1"/>
    <property type="molecule type" value="Genomic_DNA"/>
</dbReference>
<feature type="chain" id="PRO_5044854662" description="Beta-glucosidase" evidence="5">
    <location>
        <begin position="27"/>
        <end position="454"/>
    </location>
</feature>
<evidence type="ECO:0000313" key="6">
    <source>
        <dbReference type="EMBL" id="KAL3529724.1"/>
    </source>
</evidence>
<dbReference type="InterPro" id="IPR017853">
    <property type="entry name" value="GH"/>
</dbReference>
<protein>
    <recommendedName>
        <fullName evidence="8">Beta-glucosidase</fullName>
    </recommendedName>
</protein>
<dbReference type="InterPro" id="IPR033132">
    <property type="entry name" value="GH_1_N_CS"/>
</dbReference>
<dbReference type="AlphaFoldDB" id="A0ABD3ADA5"/>
<proteinExistence type="inferred from homology"/>
<evidence type="ECO:0000256" key="2">
    <source>
        <dbReference type="ARBA" id="ARBA00022801"/>
    </source>
</evidence>
<dbReference type="PANTHER" id="PTHR10353">
    <property type="entry name" value="GLYCOSYL HYDROLASE"/>
    <property type="match status" value="1"/>
</dbReference>
<keyword evidence="7" id="KW-1185">Reference proteome</keyword>
<keyword evidence="2" id="KW-0378">Hydrolase</keyword>
<dbReference type="Gene3D" id="3.20.20.80">
    <property type="entry name" value="Glycosidases"/>
    <property type="match status" value="2"/>
</dbReference>
<dbReference type="PRINTS" id="PR00131">
    <property type="entry name" value="GLHYDRLASE1"/>
</dbReference>
<evidence type="ECO:0000256" key="1">
    <source>
        <dbReference type="ARBA" id="ARBA00010838"/>
    </source>
</evidence>
<dbReference type="GO" id="GO:0008422">
    <property type="term" value="F:beta-glucosidase activity"/>
    <property type="evidence" value="ECO:0007669"/>
    <property type="project" value="UniProtKB-ARBA"/>
</dbReference>
<evidence type="ECO:0000256" key="3">
    <source>
        <dbReference type="ARBA" id="ARBA00023295"/>
    </source>
</evidence>
<organism evidence="6 7">
    <name type="scientific">Cinchona calisaya</name>
    <dbReference type="NCBI Taxonomy" id="153742"/>
    <lineage>
        <taxon>Eukaryota</taxon>
        <taxon>Viridiplantae</taxon>
        <taxon>Streptophyta</taxon>
        <taxon>Embryophyta</taxon>
        <taxon>Tracheophyta</taxon>
        <taxon>Spermatophyta</taxon>
        <taxon>Magnoliopsida</taxon>
        <taxon>eudicotyledons</taxon>
        <taxon>Gunneridae</taxon>
        <taxon>Pentapetalae</taxon>
        <taxon>asterids</taxon>
        <taxon>lamiids</taxon>
        <taxon>Gentianales</taxon>
        <taxon>Rubiaceae</taxon>
        <taxon>Cinchonoideae</taxon>
        <taxon>Cinchoneae</taxon>
        <taxon>Cinchona</taxon>
    </lineage>
</organism>
<dbReference type="InterPro" id="IPR001360">
    <property type="entry name" value="Glyco_hydro_1"/>
</dbReference>
<name>A0ABD3ADA5_9GENT</name>
<accession>A0ABD3ADA5</accession>
<sequence length="454" mass="52201">MGRLLIGLLVLALFHYCGFMFPQVYGLNTHLLNIESQQISPSYRINKFNRSSFPQGFIFGAASSAYQVEGGWNADGKGPSIWDHFTHKFPGIKPVVTLFHWDLPQALEEEYGGFRSHKVIHDFHGYANICFERFGDRVKQWITFNEPWSFSIEGYDNGAFAPGRCSSWMNNNCTGGDSSIEPYLVTHNQLLAHAQAVKLYRTKYQAHQKGIIGMTVVASWMVPLSNSKADKHASKRAMDFQLGWNMDPLVFGKYPKSMRTLVRHRLPKFTKEQSQLLKGSFDFIGLNYYSAFYVEDASGLKSSNLSFSFDAQANYSIVARHGKLIGAQAGSSWLHIYPRGIRDLLHYVRHKYHDPIIYITENGVDDRDNPSMPRETALKDFFRIKYYYDHLQYLHKAIRAGAKVKGFFGWAVVDNLEWNSGYTVRFGINFVDFKNGMKRYPKLSANWFKKFLQQ</sequence>
<comment type="caution">
    <text evidence="6">The sequence shown here is derived from an EMBL/GenBank/DDBJ whole genome shotgun (WGS) entry which is preliminary data.</text>
</comment>
<dbReference type="PROSITE" id="PS00653">
    <property type="entry name" value="GLYCOSYL_HYDROL_F1_2"/>
    <property type="match status" value="1"/>
</dbReference>
<keyword evidence="3" id="KW-0326">Glycosidase</keyword>
<gene>
    <name evidence="6" type="ORF">ACH5RR_009046</name>
</gene>
<dbReference type="Proteomes" id="UP001630127">
    <property type="component" value="Unassembled WGS sequence"/>
</dbReference>
<dbReference type="PANTHER" id="PTHR10353:SF137">
    <property type="entry name" value="MYROSINASE 3-RELATED"/>
    <property type="match status" value="1"/>
</dbReference>
<evidence type="ECO:0000256" key="5">
    <source>
        <dbReference type="SAM" id="SignalP"/>
    </source>
</evidence>
<comment type="similarity">
    <text evidence="1 4">Belongs to the glycosyl hydrolase 1 family.</text>
</comment>
<dbReference type="FunFam" id="3.20.20.80:FF:000020">
    <property type="entry name" value="Beta-glucosidase 12"/>
    <property type="match status" value="1"/>
</dbReference>
<keyword evidence="5" id="KW-0732">Signal</keyword>
<evidence type="ECO:0008006" key="8">
    <source>
        <dbReference type="Google" id="ProtNLM"/>
    </source>
</evidence>
<dbReference type="GO" id="GO:0009821">
    <property type="term" value="P:alkaloid biosynthetic process"/>
    <property type="evidence" value="ECO:0007669"/>
    <property type="project" value="UniProtKB-ARBA"/>
</dbReference>
<evidence type="ECO:0000256" key="4">
    <source>
        <dbReference type="RuleBase" id="RU003690"/>
    </source>
</evidence>
<reference evidence="6 7" key="1">
    <citation type="submission" date="2024-11" db="EMBL/GenBank/DDBJ databases">
        <title>A near-complete genome assembly of Cinchona calisaya.</title>
        <authorList>
            <person name="Lian D.C."/>
            <person name="Zhao X.W."/>
            <person name="Wei L."/>
        </authorList>
    </citation>
    <scope>NUCLEOTIDE SEQUENCE [LARGE SCALE GENOMIC DNA]</scope>
    <source>
        <tissue evidence="6">Nenye</tissue>
    </source>
</reference>